<dbReference type="RefSeq" id="WP_146528603.1">
    <property type="nucleotide sequence ID" value="NZ_SJPV01000008.1"/>
</dbReference>
<protein>
    <submittedName>
        <fullName evidence="7">Phage-related baseplate assembly protein</fullName>
    </submittedName>
</protein>
<dbReference type="OrthoDB" id="9762420at2"/>
<feature type="domain" description="Gp5/Type VI secretion system Vgr protein OB-fold" evidence="5">
    <location>
        <begin position="389"/>
        <end position="456"/>
    </location>
</feature>
<dbReference type="NCBIfam" id="TIGR01646">
    <property type="entry name" value="vgr_GE"/>
    <property type="match status" value="1"/>
</dbReference>
<feature type="domain" description="Gp5/Type VI secretion system Vgr C-terminal trimerisation" evidence="6">
    <location>
        <begin position="473"/>
        <end position="569"/>
    </location>
</feature>
<dbReference type="InterPro" id="IPR050708">
    <property type="entry name" value="T6SS_VgrG/RHS"/>
</dbReference>
<comment type="similarity">
    <text evidence="2">Belongs to the VgrG protein family.</text>
</comment>
<name>A0A5C6DBV1_9BACT</name>
<evidence type="ECO:0000259" key="5">
    <source>
        <dbReference type="Pfam" id="PF04717"/>
    </source>
</evidence>
<evidence type="ECO:0000313" key="7">
    <source>
        <dbReference type="EMBL" id="TWU34188.1"/>
    </source>
</evidence>
<gene>
    <name evidence="7" type="ORF">Poly41_43340</name>
</gene>
<comment type="subcellular location">
    <subcellularLocation>
        <location evidence="1">Secreted</location>
    </subcellularLocation>
</comment>
<dbReference type="NCBIfam" id="TIGR03361">
    <property type="entry name" value="VI_Rhs_Vgr"/>
    <property type="match status" value="1"/>
</dbReference>
<evidence type="ECO:0000256" key="3">
    <source>
        <dbReference type="ARBA" id="ARBA00022525"/>
    </source>
</evidence>
<evidence type="ECO:0000313" key="8">
    <source>
        <dbReference type="Proteomes" id="UP000319143"/>
    </source>
</evidence>
<dbReference type="FunFam" id="2.40.50.230:FF:000001">
    <property type="entry name" value="Type VI secretion protein VgrG"/>
    <property type="match status" value="1"/>
</dbReference>
<evidence type="ECO:0000256" key="1">
    <source>
        <dbReference type="ARBA" id="ARBA00004613"/>
    </source>
</evidence>
<dbReference type="Pfam" id="PF22178">
    <property type="entry name" value="Gp5_trimer_C"/>
    <property type="match status" value="1"/>
</dbReference>
<dbReference type="Proteomes" id="UP000319143">
    <property type="component" value="Unassembled WGS sequence"/>
</dbReference>
<evidence type="ECO:0000256" key="2">
    <source>
        <dbReference type="ARBA" id="ARBA00005558"/>
    </source>
</evidence>
<feature type="compositionally biased region" description="Basic and acidic residues" evidence="4">
    <location>
        <begin position="479"/>
        <end position="491"/>
    </location>
</feature>
<dbReference type="Gene3D" id="2.40.50.230">
    <property type="entry name" value="Gp5 N-terminal domain"/>
    <property type="match status" value="1"/>
</dbReference>
<dbReference type="InterPro" id="IPR054030">
    <property type="entry name" value="Gp5_Vgr_C"/>
</dbReference>
<keyword evidence="3" id="KW-0964">Secreted</keyword>
<dbReference type="Gene3D" id="4.10.220.110">
    <property type="match status" value="1"/>
</dbReference>
<reference evidence="7 8" key="1">
    <citation type="submission" date="2019-02" db="EMBL/GenBank/DDBJ databases">
        <title>Deep-cultivation of Planctomycetes and their phenomic and genomic characterization uncovers novel biology.</title>
        <authorList>
            <person name="Wiegand S."/>
            <person name="Jogler M."/>
            <person name="Boedeker C."/>
            <person name="Pinto D."/>
            <person name="Vollmers J."/>
            <person name="Rivas-Marin E."/>
            <person name="Kohn T."/>
            <person name="Peeters S.H."/>
            <person name="Heuer A."/>
            <person name="Rast P."/>
            <person name="Oberbeckmann S."/>
            <person name="Bunk B."/>
            <person name="Jeske O."/>
            <person name="Meyerdierks A."/>
            <person name="Storesund J.E."/>
            <person name="Kallscheuer N."/>
            <person name="Luecker S."/>
            <person name="Lage O.M."/>
            <person name="Pohl T."/>
            <person name="Merkel B.J."/>
            <person name="Hornburger P."/>
            <person name="Mueller R.-W."/>
            <person name="Bruemmer F."/>
            <person name="Labrenz M."/>
            <person name="Spormann A.M."/>
            <person name="Op Den Camp H."/>
            <person name="Overmann J."/>
            <person name="Amann R."/>
            <person name="Jetten M.S.M."/>
            <person name="Mascher T."/>
            <person name="Medema M.H."/>
            <person name="Devos D.P."/>
            <person name="Kaster A.-K."/>
            <person name="Ovreas L."/>
            <person name="Rohde M."/>
            <person name="Galperin M.Y."/>
            <person name="Jogler C."/>
        </authorList>
    </citation>
    <scope>NUCLEOTIDE SEQUENCE [LARGE SCALE GENOMIC DNA]</scope>
    <source>
        <strain evidence="7 8">Poly41</strain>
    </source>
</reference>
<dbReference type="EMBL" id="SJPV01000008">
    <property type="protein sequence ID" value="TWU34188.1"/>
    <property type="molecule type" value="Genomic_DNA"/>
</dbReference>
<organism evidence="7 8">
    <name type="scientific">Novipirellula artificiosorum</name>
    <dbReference type="NCBI Taxonomy" id="2528016"/>
    <lineage>
        <taxon>Bacteria</taxon>
        <taxon>Pseudomonadati</taxon>
        <taxon>Planctomycetota</taxon>
        <taxon>Planctomycetia</taxon>
        <taxon>Pirellulales</taxon>
        <taxon>Pirellulaceae</taxon>
        <taxon>Novipirellula</taxon>
    </lineage>
</organism>
<dbReference type="SUPFAM" id="SSF69349">
    <property type="entry name" value="Phage fibre proteins"/>
    <property type="match status" value="1"/>
</dbReference>
<dbReference type="PANTHER" id="PTHR32305:SF15">
    <property type="entry name" value="PROTEIN RHSA-RELATED"/>
    <property type="match status" value="1"/>
</dbReference>
<dbReference type="AlphaFoldDB" id="A0A5C6DBV1"/>
<dbReference type="InterPro" id="IPR006531">
    <property type="entry name" value="Gp5/Vgr_OB"/>
</dbReference>
<dbReference type="SUPFAM" id="SSF69279">
    <property type="entry name" value="Phage tail proteins"/>
    <property type="match status" value="2"/>
</dbReference>
<feature type="region of interest" description="Disordered" evidence="4">
    <location>
        <begin position="461"/>
        <end position="491"/>
    </location>
</feature>
<accession>A0A5C6DBV1</accession>
<dbReference type="Pfam" id="PF05954">
    <property type="entry name" value="Phage_GPD"/>
    <property type="match status" value="1"/>
</dbReference>
<proteinExistence type="inferred from homology"/>
<dbReference type="Pfam" id="PF04717">
    <property type="entry name" value="Phage_base_V"/>
    <property type="match status" value="1"/>
</dbReference>
<dbReference type="PANTHER" id="PTHR32305">
    <property type="match status" value="1"/>
</dbReference>
<keyword evidence="8" id="KW-1185">Reference proteome</keyword>
<feature type="compositionally biased region" description="Polar residues" evidence="4">
    <location>
        <begin position="468"/>
        <end position="477"/>
    </location>
</feature>
<evidence type="ECO:0000256" key="4">
    <source>
        <dbReference type="SAM" id="MobiDB-lite"/>
    </source>
</evidence>
<evidence type="ECO:0000259" key="6">
    <source>
        <dbReference type="Pfam" id="PF22178"/>
    </source>
</evidence>
<dbReference type="GO" id="GO:0005576">
    <property type="term" value="C:extracellular region"/>
    <property type="evidence" value="ECO:0007669"/>
    <property type="project" value="UniProtKB-SubCell"/>
</dbReference>
<dbReference type="InterPro" id="IPR006533">
    <property type="entry name" value="T6SS_Vgr_RhsGE"/>
</dbReference>
<dbReference type="Gene3D" id="3.55.50.10">
    <property type="entry name" value="Baseplate protein-like domains"/>
    <property type="match status" value="1"/>
</dbReference>
<comment type="caution">
    <text evidence="7">The sequence shown here is derived from an EMBL/GenBank/DDBJ whole genome shotgun (WGS) entry which is preliminary data.</text>
</comment>
<dbReference type="Gene3D" id="2.30.110.50">
    <property type="match status" value="1"/>
</dbReference>
<dbReference type="InterPro" id="IPR037026">
    <property type="entry name" value="Vgr_OB-fold_dom_sf"/>
</dbReference>
<dbReference type="FunFam" id="3.55.50.10:FF:000001">
    <property type="entry name" value="Actin cross-linking toxin VgrG1"/>
    <property type="match status" value="1"/>
</dbReference>
<sequence length="656" mass="74340">MALSQKPRFLNLSTPLGDDVLFLTSFSGNEEMSRLFTYQLQMISDDNSIAAKDIVGSNVTFSVELADGSRRHFNGFVNRFIAGDEDREHRRNYRAEVVPWLWFLTRTADCRIFQNKTVPEIIEQILGDLGFSDFELQISLQHKSWDYCVQFRETDFNFISRLMEQEGIFYFFKHADGKHTLVMTDHKGAYIDCPENQVDLPGDFSAIAVKDHLHSWEHHYEFRPGKWAQTDFDFKKPSTSLMTHTDTIVDLPGVDKYEVYDYPGEYVERSDGEMETRLRMEEEEAHHDVVYGTSGCKTFTIGGRFRVGKHHNEDEEGKSYVITEIRHVGTESLGYETGSNSAETDYSNSFACIPDAVVFRPERRTAKPMISGVQTAIVVGPSGEEIYTDEYGRVKVQFHWDREGKNDENSSCWIRVAQNWAGENWGVLFNPRIGQEVVVDFIQGDPDRPIITGRVYNAEQMPPYDLPSEQTKSTIKTRSSKEGSPDNFNEIRFEDKKGEEELYIHAEKDRNTIVENNDTLNVGVDQTIEIGNNQSLKVGGQNAQEGTQTIEVLKDQMTTISRGDRSTKVEMGNDFLELKMGDCKVLMDLGKSETEAMQSIELKVGSSSVKVDQMGVEIKGMMVSIEGDLITDIKGLVTKVQGEAVLQAKGGVTMIN</sequence>
<dbReference type="SUPFAM" id="SSF69255">
    <property type="entry name" value="gp5 N-terminal domain-like"/>
    <property type="match status" value="1"/>
</dbReference>
<dbReference type="InterPro" id="IPR017847">
    <property type="entry name" value="T6SS_RhsGE_Vgr_subset"/>
</dbReference>